<dbReference type="GO" id="GO:0003934">
    <property type="term" value="F:GTP cyclohydrolase I activity"/>
    <property type="evidence" value="ECO:0007669"/>
    <property type="project" value="UniProtKB-EC"/>
</dbReference>
<dbReference type="Proteomes" id="UP000064967">
    <property type="component" value="Chromosome"/>
</dbReference>
<dbReference type="SUPFAM" id="SSF55620">
    <property type="entry name" value="Tetrahydrobiopterin biosynthesis enzymes-like"/>
    <property type="match status" value="1"/>
</dbReference>
<protein>
    <recommendedName>
        <fullName evidence="3">GTP cyclohydrolase I</fullName>
        <ecNumber evidence="3">3.5.4.16</ecNumber>
    </recommendedName>
</protein>
<comment type="pathway">
    <text evidence="2">Cofactor biosynthesis; 7,8-dihydroneopterin triphosphate biosynthesis; 7,8-dihydroneopterin triphosphate from GTP: step 1/1.</text>
</comment>
<evidence type="ECO:0000259" key="6">
    <source>
        <dbReference type="Pfam" id="PF01227"/>
    </source>
</evidence>
<dbReference type="GO" id="GO:0046654">
    <property type="term" value="P:tetrahydrofolate biosynthetic process"/>
    <property type="evidence" value="ECO:0007669"/>
    <property type="project" value="InterPro"/>
</dbReference>
<evidence type="ECO:0000256" key="3">
    <source>
        <dbReference type="ARBA" id="ARBA00012715"/>
    </source>
</evidence>
<proteinExistence type="predicted"/>
<dbReference type="GO" id="GO:0005737">
    <property type="term" value="C:cytoplasm"/>
    <property type="evidence" value="ECO:0007669"/>
    <property type="project" value="TreeGrafter"/>
</dbReference>
<keyword evidence="8" id="KW-1185">Reference proteome</keyword>
<dbReference type="InterPro" id="IPR043133">
    <property type="entry name" value="GTP-CH-I_C/QueF"/>
</dbReference>
<organism evidence="7 8">
    <name type="scientific">Labilithrix luteola</name>
    <dbReference type="NCBI Taxonomy" id="1391654"/>
    <lineage>
        <taxon>Bacteria</taxon>
        <taxon>Pseudomonadati</taxon>
        <taxon>Myxococcota</taxon>
        <taxon>Polyangia</taxon>
        <taxon>Polyangiales</taxon>
        <taxon>Labilitrichaceae</taxon>
        <taxon>Labilithrix</taxon>
    </lineage>
</organism>
<dbReference type="GO" id="GO:0006730">
    <property type="term" value="P:one-carbon metabolic process"/>
    <property type="evidence" value="ECO:0007669"/>
    <property type="project" value="UniProtKB-KW"/>
</dbReference>
<dbReference type="Gene3D" id="3.30.1130.10">
    <property type="match status" value="1"/>
</dbReference>
<evidence type="ECO:0000256" key="5">
    <source>
        <dbReference type="ARBA" id="ARBA00022801"/>
    </source>
</evidence>
<keyword evidence="5 7" id="KW-0378">Hydrolase</keyword>
<comment type="catalytic activity">
    <reaction evidence="1">
        <text>GTP + H2O = 7,8-dihydroneopterin 3'-triphosphate + formate + H(+)</text>
        <dbReference type="Rhea" id="RHEA:17473"/>
        <dbReference type="ChEBI" id="CHEBI:15377"/>
        <dbReference type="ChEBI" id="CHEBI:15378"/>
        <dbReference type="ChEBI" id="CHEBI:15740"/>
        <dbReference type="ChEBI" id="CHEBI:37565"/>
        <dbReference type="ChEBI" id="CHEBI:58462"/>
        <dbReference type="EC" id="3.5.4.16"/>
    </reaction>
</comment>
<evidence type="ECO:0000256" key="4">
    <source>
        <dbReference type="ARBA" id="ARBA00022563"/>
    </source>
</evidence>
<dbReference type="AlphaFoldDB" id="A0A0K1PVN5"/>
<dbReference type="GO" id="GO:0008270">
    <property type="term" value="F:zinc ion binding"/>
    <property type="evidence" value="ECO:0007669"/>
    <property type="project" value="TreeGrafter"/>
</dbReference>
<dbReference type="STRING" id="1391654.AKJ09_04257"/>
<evidence type="ECO:0000313" key="7">
    <source>
        <dbReference type="EMBL" id="AKU97593.1"/>
    </source>
</evidence>
<reference evidence="7 8" key="1">
    <citation type="submission" date="2015-08" db="EMBL/GenBank/DDBJ databases">
        <authorList>
            <person name="Babu N.S."/>
            <person name="Beckwith C.J."/>
            <person name="Beseler K.G."/>
            <person name="Brison A."/>
            <person name="Carone J.V."/>
            <person name="Caskin T.P."/>
            <person name="Diamond M."/>
            <person name="Durham M.E."/>
            <person name="Foxe J.M."/>
            <person name="Go M."/>
            <person name="Henderson B.A."/>
            <person name="Jones I.B."/>
            <person name="McGettigan J.A."/>
            <person name="Micheletti S.J."/>
            <person name="Nasrallah M.E."/>
            <person name="Ortiz D."/>
            <person name="Piller C.R."/>
            <person name="Privatt S.R."/>
            <person name="Schneider S.L."/>
            <person name="Sharp S."/>
            <person name="Smith T.C."/>
            <person name="Stanton J.D."/>
            <person name="Ullery H.E."/>
            <person name="Wilson R.J."/>
            <person name="Serrano M.G."/>
            <person name="Buck G."/>
            <person name="Lee V."/>
            <person name="Wang Y."/>
            <person name="Carvalho R."/>
            <person name="Voegtly L."/>
            <person name="Shi R."/>
            <person name="Duckworth R."/>
            <person name="Johnson A."/>
            <person name="Loviza R."/>
            <person name="Walstead R."/>
            <person name="Shah Z."/>
            <person name="Kiflezghi M."/>
            <person name="Wade K."/>
            <person name="Ball S.L."/>
            <person name="Bradley K.W."/>
            <person name="Asai D.J."/>
            <person name="Bowman C.A."/>
            <person name="Russell D.A."/>
            <person name="Pope W.H."/>
            <person name="Jacobs-Sera D."/>
            <person name="Hendrix R.W."/>
            <person name="Hatfull G.F."/>
        </authorList>
    </citation>
    <scope>NUCLEOTIDE SEQUENCE [LARGE SCALE GENOMIC DNA]</scope>
    <source>
        <strain evidence="7 8">DSM 27648</strain>
    </source>
</reference>
<dbReference type="GO" id="GO:0005525">
    <property type="term" value="F:GTP binding"/>
    <property type="evidence" value="ECO:0007669"/>
    <property type="project" value="TreeGrafter"/>
</dbReference>
<evidence type="ECO:0000256" key="1">
    <source>
        <dbReference type="ARBA" id="ARBA00001052"/>
    </source>
</evidence>
<dbReference type="InterPro" id="IPR001474">
    <property type="entry name" value="GTP_CycHdrlase_I"/>
</dbReference>
<evidence type="ECO:0000313" key="8">
    <source>
        <dbReference type="Proteomes" id="UP000064967"/>
    </source>
</evidence>
<dbReference type="EMBL" id="CP012333">
    <property type="protein sequence ID" value="AKU97593.1"/>
    <property type="molecule type" value="Genomic_DNA"/>
</dbReference>
<dbReference type="RefSeq" id="WP_146648703.1">
    <property type="nucleotide sequence ID" value="NZ_CP012333.1"/>
</dbReference>
<dbReference type="OrthoDB" id="9801207at2"/>
<sequence length="189" mass="19654">MSIDRTAAARAIDAFLRALGRDPETEPDLAGTGARVADAYVDELCAGYGVDTRALLASSRIPVTLPGLVIVRDIPLSTMCPHHLLPATGTVTMAMLPSTHVVGLGTLAALANAHARRLTLQETIGEAIVTDLESVLAPQWVACRLVLSHACMVVRGERAVGARVETVAVRGAAGTDLLSHVHKVLGVGA</sequence>
<keyword evidence="4" id="KW-0554">One-carbon metabolism</keyword>
<dbReference type="InterPro" id="IPR043134">
    <property type="entry name" value="GTP-CH-I_N"/>
</dbReference>
<dbReference type="Pfam" id="PF01227">
    <property type="entry name" value="GTP_cyclohydroI"/>
    <property type="match status" value="1"/>
</dbReference>
<gene>
    <name evidence="7" type="ORF">AKJ09_04257</name>
</gene>
<dbReference type="UniPathway" id="UPA00848">
    <property type="reaction ID" value="UER00151"/>
</dbReference>
<dbReference type="KEGG" id="llu:AKJ09_04257"/>
<accession>A0A0K1PVN5</accession>
<dbReference type="Gene3D" id="1.10.286.10">
    <property type="match status" value="1"/>
</dbReference>
<dbReference type="EC" id="3.5.4.16" evidence="3"/>
<dbReference type="GO" id="GO:0006729">
    <property type="term" value="P:tetrahydrobiopterin biosynthetic process"/>
    <property type="evidence" value="ECO:0007669"/>
    <property type="project" value="TreeGrafter"/>
</dbReference>
<name>A0A0K1PVN5_9BACT</name>
<dbReference type="InterPro" id="IPR020602">
    <property type="entry name" value="GTP_CycHdrlase_I_dom"/>
</dbReference>
<dbReference type="PANTHER" id="PTHR11109:SF7">
    <property type="entry name" value="GTP CYCLOHYDROLASE 1"/>
    <property type="match status" value="1"/>
</dbReference>
<evidence type="ECO:0000256" key="2">
    <source>
        <dbReference type="ARBA" id="ARBA00005080"/>
    </source>
</evidence>
<feature type="domain" description="GTP cyclohydrolase I" evidence="6">
    <location>
        <begin position="9"/>
        <end position="176"/>
    </location>
</feature>
<dbReference type="PANTHER" id="PTHR11109">
    <property type="entry name" value="GTP CYCLOHYDROLASE I"/>
    <property type="match status" value="1"/>
</dbReference>